<dbReference type="EMBL" id="FAXA01000082">
    <property type="protein sequence ID" value="CUV01477.1"/>
    <property type="molecule type" value="Genomic_DNA"/>
</dbReference>
<dbReference type="FunFam" id="3.40.50.720:FF:000084">
    <property type="entry name" value="Short-chain dehydrogenase reductase"/>
    <property type="match status" value="1"/>
</dbReference>
<dbReference type="Gene3D" id="3.40.50.720">
    <property type="entry name" value="NAD(P)-binding Rossmann-like Domain"/>
    <property type="match status" value="1"/>
</dbReference>
<dbReference type="InterPro" id="IPR002347">
    <property type="entry name" value="SDR_fam"/>
</dbReference>
<dbReference type="SUPFAM" id="SSF51735">
    <property type="entry name" value="NAD(P)-binding Rossmann-fold domains"/>
    <property type="match status" value="1"/>
</dbReference>
<accession>A0A170Q9C6</accession>
<dbReference type="Pfam" id="PF13561">
    <property type="entry name" value="adh_short_C2"/>
    <property type="match status" value="1"/>
</dbReference>
<evidence type="ECO:0000256" key="1">
    <source>
        <dbReference type="ARBA" id="ARBA00006484"/>
    </source>
</evidence>
<dbReference type="EC" id="1.1.1.100" evidence="2"/>
<dbReference type="InterPro" id="IPR050259">
    <property type="entry name" value="SDR"/>
</dbReference>
<comment type="similarity">
    <text evidence="1">Belongs to the short-chain dehydrogenases/reductases (SDR) family.</text>
</comment>
<proteinExistence type="inferred from homology"/>
<keyword evidence="2" id="KW-0560">Oxidoreductase</keyword>
<dbReference type="AlphaFoldDB" id="A0A170Q9C6"/>
<sequence>MDLGLKDRVAIIGGSSRGMGRAIALAFAQEGANVAISARTESDLRHTEIELARVGSQQHVLAIPADLSVARDIRRVVRDTFNRFGQVGILVTHMGYGPPGRPSEFNDETIMTALDENFLSAVRFAREVIPYMKQQRWGRIVHLLPSLGRNSAQGTALSAASQLALVGYSKMLSNELAPFNITVNNLVSGPVQTDYLTSSVETEAQESGKVFDELMRDTVGTIPMGRLGKPEEVGDLVAFLASDRASYITGSSVVLDGGMRQTIN</sequence>
<dbReference type="InterPro" id="IPR036291">
    <property type="entry name" value="NAD(P)-bd_dom_sf"/>
</dbReference>
<gene>
    <name evidence="2" type="ORF">MGWOODY_Clf2848</name>
</gene>
<dbReference type="PANTHER" id="PTHR42879">
    <property type="entry name" value="3-OXOACYL-(ACYL-CARRIER-PROTEIN) REDUCTASE"/>
    <property type="match status" value="1"/>
</dbReference>
<organism evidence="2">
    <name type="scientific">hydrothermal vent metagenome</name>
    <dbReference type="NCBI Taxonomy" id="652676"/>
    <lineage>
        <taxon>unclassified sequences</taxon>
        <taxon>metagenomes</taxon>
        <taxon>ecological metagenomes</taxon>
    </lineage>
</organism>
<dbReference type="GO" id="GO:0004316">
    <property type="term" value="F:3-oxoacyl-[acyl-carrier-protein] reductase (NADPH) activity"/>
    <property type="evidence" value="ECO:0007669"/>
    <property type="project" value="UniProtKB-EC"/>
</dbReference>
<protein>
    <submittedName>
        <fullName evidence="2">3-oxoacyl-[acyl-carrier protein] reductase</fullName>
        <ecNumber evidence="2">1.1.1.100</ecNumber>
    </submittedName>
</protein>
<evidence type="ECO:0000313" key="2">
    <source>
        <dbReference type="EMBL" id="CUV01477.1"/>
    </source>
</evidence>
<reference evidence="2" key="1">
    <citation type="submission" date="2015-10" db="EMBL/GenBank/DDBJ databases">
        <authorList>
            <person name="Gilbert D.G."/>
        </authorList>
    </citation>
    <scope>NUCLEOTIDE SEQUENCE</scope>
</reference>
<dbReference type="PANTHER" id="PTHR42879:SF6">
    <property type="entry name" value="NADPH-DEPENDENT REDUCTASE BACG"/>
    <property type="match status" value="1"/>
</dbReference>
<name>A0A170Q9C6_9ZZZZ</name>
<dbReference type="PRINTS" id="PR00081">
    <property type="entry name" value="GDHRDH"/>
</dbReference>